<evidence type="ECO:0000313" key="3">
    <source>
        <dbReference type="EMBL" id="TWO32547.1"/>
    </source>
</evidence>
<evidence type="ECO:0000256" key="2">
    <source>
        <dbReference type="SAM" id="Phobius"/>
    </source>
</evidence>
<protein>
    <submittedName>
        <fullName evidence="3">Uncharacterized protein</fullName>
    </submittedName>
</protein>
<organism evidence="3 4">
    <name type="scientific">Seonamhaeicola sediminis</name>
    <dbReference type="NCBI Taxonomy" id="2528206"/>
    <lineage>
        <taxon>Bacteria</taxon>
        <taxon>Pseudomonadati</taxon>
        <taxon>Bacteroidota</taxon>
        <taxon>Flavobacteriia</taxon>
        <taxon>Flavobacteriales</taxon>
        <taxon>Flavobacteriaceae</taxon>
    </lineage>
</organism>
<keyword evidence="2" id="KW-1133">Transmembrane helix</keyword>
<dbReference type="RefSeq" id="WP_133355270.1">
    <property type="nucleotide sequence ID" value="NZ_SMZJ02000004.1"/>
</dbReference>
<evidence type="ECO:0000256" key="1">
    <source>
        <dbReference type="SAM" id="MobiDB-lite"/>
    </source>
</evidence>
<dbReference type="Proteomes" id="UP000295814">
    <property type="component" value="Unassembled WGS sequence"/>
</dbReference>
<proteinExistence type="predicted"/>
<accession>A0A562YCY4</accession>
<dbReference type="OrthoDB" id="1452283at2"/>
<evidence type="ECO:0000313" key="4">
    <source>
        <dbReference type="Proteomes" id="UP000295814"/>
    </source>
</evidence>
<keyword evidence="4" id="KW-1185">Reference proteome</keyword>
<feature type="region of interest" description="Disordered" evidence="1">
    <location>
        <begin position="1"/>
        <end position="33"/>
    </location>
</feature>
<comment type="caution">
    <text evidence="3">The sequence shown here is derived from an EMBL/GenBank/DDBJ whole genome shotgun (WGS) entry which is preliminary data.</text>
</comment>
<reference evidence="3 4" key="1">
    <citation type="submission" date="2019-07" db="EMBL/GenBank/DDBJ databases">
        <title>Seonamhaeicola sp. W255 draft genome.</title>
        <authorList>
            <person name="Zhang X.-Y."/>
            <person name="Zhang R."/>
            <person name="Zhong Y.-L."/>
            <person name="Du Z.-J."/>
        </authorList>
    </citation>
    <scope>NUCLEOTIDE SEQUENCE [LARGE SCALE GENOMIC DNA]</scope>
    <source>
        <strain evidence="3 4">W255</strain>
    </source>
</reference>
<keyword evidence="2" id="KW-0812">Transmembrane</keyword>
<keyword evidence="2" id="KW-0472">Membrane</keyword>
<gene>
    <name evidence="3" type="ORF">E1J38_006645</name>
</gene>
<name>A0A562YCY4_9FLAO</name>
<sequence length="76" mass="9198">MFKQKKNKRFNYQPRFSKENQSDSNAEENPEKEFVSRWRATREGKRKVKGTMSVRILILALVLLLIVMYVLEKRYM</sequence>
<dbReference type="EMBL" id="SMZJ02000004">
    <property type="protein sequence ID" value="TWO32547.1"/>
    <property type="molecule type" value="Genomic_DNA"/>
</dbReference>
<dbReference type="AlphaFoldDB" id="A0A562YCY4"/>
<feature type="transmembrane region" description="Helical" evidence="2">
    <location>
        <begin position="52"/>
        <end position="71"/>
    </location>
</feature>